<gene>
    <name evidence="2" type="ORF">CP373A1_15670</name>
</gene>
<dbReference type="eggNOG" id="COG3393">
    <property type="taxonomic scope" value="Bacteria"/>
</dbReference>
<sequence>MNRNEMLEKVKEQLSRDYNCSIEDFNKEENLITDYKLREGRRNYGDEYSPIKILVFGKKAIICVCEELREWCVEKLLNFSGEWIFSFRVLGALEKKLNDIGYEVDDTHQYYLPKENVEEANPMTKIKWYNQEEIKQFEDDGRFDEAFVFDENYQDVLGVAALDEDDNIIGMAGASMDSENMWQIGINVFKGWEGKGIGTNLVYLIKQKILSLEKVPFYGTGQSHVISQNIAIKSGFYPAFSELKARKRKISNK</sequence>
<dbReference type="Gene3D" id="3.40.630.30">
    <property type="match status" value="1"/>
</dbReference>
<dbReference type="OrthoDB" id="1689703at2"/>
<reference evidence="2 3" key="1">
    <citation type="submission" date="2016-06" db="EMBL/GenBank/DDBJ databases">
        <authorList>
            <person name="Kjaerup R.B."/>
            <person name="Dalgaard T.S."/>
            <person name="Juul-Madsen H.R."/>
        </authorList>
    </citation>
    <scope>NUCLEOTIDE SEQUENCE [LARGE SCALE GENOMIC DNA]</scope>
    <source>
        <strain evidence="2 3">373-A1</strain>
    </source>
</reference>
<dbReference type="GO" id="GO:0016747">
    <property type="term" value="F:acyltransferase activity, transferring groups other than amino-acyl groups"/>
    <property type="evidence" value="ECO:0007669"/>
    <property type="project" value="InterPro"/>
</dbReference>
<comment type="caution">
    <text evidence="2">The sequence shown here is derived from an EMBL/GenBank/DDBJ whole genome shotgun (WGS) entry which is preliminary data.</text>
</comment>
<dbReference type="SUPFAM" id="SSF55729">
    <property type="entry name" value="Acyl-CoA N-acyltransferases (Nat)"/>
    <property type="match status" value="1"/>
</dbReference>
<accession>A0A174H6Q4</accession>
<keyword evidence="3" id="KW-1185">Reference proteome</keyword>
<dbReference type="Proteomes" id="UP000092714">
    <property type="component" value="Unassembled WGS sequence"/>
</dbReference>
<dbReference type="AlphaFoldDB" id="A0A174H6Q4"/>
<evidence type="ECO:0000259" key="1">
    <source>
        <dbReference type="PROSITE" id="PS51186"/>
    </source>
</evidence>
<dbReference type="InterPro" id="IPR000182">
    <property type="entry name" value="GNAT_dom"/>
</dbReference>
<dbReference type="EMBL" id="MAPZ01000031">
    <property type="protein sequence ID" value="OBY09537.1"/>
    <property type="molecule type" value="Genomic_DNA"/>
</dbReference>
<proteinExistence type="predicted"/>
<dbReference type="PROSITE" id="PS51186">
    <property type="entry name" value="GNAT"/>
    <property type="match status" value="1"/>
</dbReference>
<dbReference type="InterPro" id="IPR016181">
    <property type="entry name" value="Acyl_CoA_acyltransferase"/>
</dbReference>
<name>A0A174H6Q4_9CLOT</name>
<dbReference type="RefSeq" id="WP_055254883.1">
    <property type="nucleotide sequence ID" value="NZ_CYZW01000012.1"/>
</dbReference>
<organism evidence="2 3">
    <name type="scientific">Clostridium paraputrificum</name>
    <dbReference type="NCBI Taxonomy" id="29363"/>
    <lineage>
        <taxon>Bacteria</taxon>
        <taxon>Bacillati</taxon>
        <taxon>Bacillota</taxon>
        <taxon>Clostridia</taxon>
        <taxon>Eubacteriales</taxon>
        <taxon>Clostridiaceae</taxon>
        <taxon>Clostridium</taxon>
    </lineage>
</organism>
<keyword evidence="2" id="KW-0808">Transferase</keyword>
<evidence type="ECO:0000313" key="2">
    <source>
        <dbReference type="EMBL" id="OBY09537.1"/>
    </source>
</evidence>
<dbReference type="Pfam" id="PF00583">
    <property type="entry name" value="Acetyltransf_1"/>
    <property type="match status" value="1"/>
</dbReference>
<protein>
    <submittedName>
        <fullName evidence="2">Acetyltransferase</fullName>
    </submittedName>
</protein>
<evidence type="ECO:0000313" key="3">
    <source>
        <dbReference type="Proteomes" id="UP000092714"/>
    </source>
</evidence>
<feature type="domain" description="N-acetyltransferase" evidence="1">
    <location>
        <begin position="115"/>
        <end position="253"/>
    </location>
</feature>